<feature type="domain" description="CCHC-type" evidence="4">
    <location>
        <begin position="655"/>
        <end position="671"/>
    </location>
</feature>
<dbReference type="InterPro" id="IPR001878">
    <property type="entry name" value="Znf_CCHC"/>
</dbReference>
<feature type="region of interest" description="Disordered" evidence="3">
    <location>
        <begin position="1"/>
        <end position="29"/>
    </location>
</feature>
<feature type="compositionally biased region" description="Basic residues" evidence="3">
    <location>
        <begin position="605"/>
        <end position="620"/>
    </location>
</feature>
<gene>
    <name evidence="5" type="ORF">F5147DRAFT_777355</name>
</gene>
<evidence type="ECO:0000313" key="6">
    <source>
        <dbReference type="Proteomes" id="UP000823399"/>
    </source>
</evidence>
<feature type="compositionally biased region" description="Basic and acidic residues" evidence="3">
    <location>
        <begin position="293"/>
        <end position="306"/>
    </location>
</feature>
<proteinExistence type="predicted"/>
<feature type="compositionally biased region" description="Basic and acidic residues" evidence="3">
    <location>
        <begin position="571"/>
        <end position="581"/>
    </location>
</feature>
<dbReference type="AlphaFoldDB" id="A0A9P7F0D7"/>
<keyword evidence="2" id="KW-0863">Zinc-finger</keyword>
<evidence type="ECO:0000256" key="2">
    <source>
        <dbReference type="PROSITE-ProRule" id="PRU00047"/>
    </source>
</evidence>
<comment type="caution">
    <text evidence="5">The sequence shown here is derived from an EMBL/GenBank/DDBJ whole genome shotgun (WGS) entry which is preliminary data.</text>
</comment>
<evidence type="ECO:0000259" key="4">
    <source>
        <dbReference type="PROSITE" id="PS50158"/>
    </source>
</evidence>
<dbReference type="GO" id="GO:0006397">
    <property type="term" value="P:mRNA processing"/>
    <property type="evidence" value="ECO:0007669"/>
    <property type="project" value="UniProtKB-KW"/>
</dbReference>
<feature type="compositionally biased region" description="Low complexity" evidence="3">
    <location>
        <begin position="356"/>
        <end position="376"/>
    </location>
</feature>
<feature type="region of interest" description="Disordered" evidence="3">
    <location>
        <begin position="44"/>
        <end position="239"/>
    </location>
</feature>
<keyword evidence="1" id="KW-0507">mRNA processing</keyword>
<dbReference type="PROSITE" id="PS50158">
    <property type="entry name" value="ZF_CCHC"/>
    <property type="match status" value="1"/>
</dbReference>
<keyword evidence="2" id="KW-0862">Zinc</keyword>
<dbReference type="Pfam" id="PF00098">
    <property type="entry name" value="zf-CCHC"/>
    <property type="match status" value="1"/>
</dbReference>
<evidence type="ECO:0000256" key="1">
    <source>
        <dbReference type="ARBA" id="ARBA00022664"/>
    </source>
</evidence>
<dbReference type="InterPro" id="IPR036875">
    <property type="entry name" value="Znf_CCHC_sf"/>
</dbReference>
<feature type="compositionally biased region" description="Basic and acidic residues" evidence="3">
    <location>
        <begin position="164"/>
        <end position="184"/>
    </location>
</feature>
<dbReference type="SUPFAM" id="SSF57756">
    <property type="entry name" value="Retrovirus zinc finger-like domains"/>
    <property type="match status" value="1"/>
</dbReference>
<dbReference type="Gene3D" id="4.10.60.10">
    <property type="entry name" value="Zinc finger, CCHC-type"/>
    <property type="match status" value="1"/>
</dbReference>
<evidence type="ECO:0000256" key="3">
    <source>
        <dbReference type="SAM" id="MobiDB-lite"/>
    </source>
</evidence>
<feature type="compositionally biased region" description="Polar residues" evidence="3">
    <location>
        <begin position="94"/>
        <end position="106"/>
    </location>
</feature>
<accession>A0A9P7F0D7</accession>
<keyword evidence="2" id="KW-0479">Metal-binding</keyword>
<dbReference type="SMART" id="SM00343">
    <property type="entry name" value="ZnF_C2HC"/>
    <property type="match status" value="1"/>
</dbReference>
<name>A0A9P7F0D7_9AGAM</name>
<reference evidence="5" key="1">
    <citation type="journal article" date="2020" name="New Phytol.">
        <title>Comparative genomics reveals dynamic genome evolution in host specialist ectomycorrhizal fungi.</title>
        <authorList>
            <person name="Lofgren L.A."/>
            <person name="Nguyen N.H."/>
            <person name="Vilgalys R."/>
            <person name="Ruytinx J."/>
            <person name="Liao H.L."/>
            <person name="Branco S."/>
            <person name="Kuo A."/>
            <person name="LaButti K."/>
            <person name="Lipzen A."/>
            <person name="Andreopoulos W."/>
            <person name="Pangilinan J."/>
            <person name="Riley R."/>
            <person name="Hundley H."/>
            <person name="Na H."/>
            <person name="Barry K."/>
            <person name="Grigoriev I.V."/>
            <person name="Stajich J.E."/>
            <person name="Kennedy P.G."/>
        </authorList>
    </citation>
    <scope>NUCLEOTIDE SEQUENCE</scope>
    <source>
        <strain evidence="5">FC423</strain>
    </source>
</reference>
<feature type="region of interest" description="Disordered" evidence="3">
    <location>
        <begin position="284"/>
        <end position="401"/>
    </location>
</feature>
<organism evidence="5 6">
    <name type="scientific">Suillus discolor</name>
    <dbReference type="NCBI Taxonomy" id="1912936"/>
    <lineage>
        <taxon>Eukaryota</taxon>
        <taxon>Fungi</taxon>
        <taxon>Dikarya</taxon>
        <taxon>Basidiomycota</taxon>
        <taxon>Agaricomycotina</taxon>
        <taxon>Agaricomycetes</taxon>
        <taxon>Agaricomycetidae</taxon>
        <taxon>Boletales</taxon>
        <taxon>Suillineae</taxon>
        <taxon>Suillaceae</taxon>
        <taxon>Suillus</taxon>
    </lineage>
</organism>
<dbReference type="Pfam" id="PF03732">
    <property type="entry name" value="Retrotrans_gag"/>
    <property type="match status" value="1"/>
</dbReference>
<dbReference type="EMBL" id="JABBWM010000058">
    <property type="protein sequence ID" value="KAG2099239.1"/>
    <property type="molecule type" value="Genomic_DNA"/>
</dbReference>
<dbReference type="GeneID" id="64704227"/>
<dbReference type="GO" id="GO:0003676">
    <property type="term" value="F:nucleic acid binding"/>
    <property type="evidence" value="ECO:0007669"/>
    <property type="project" value="InterPro"/>
</dbReference>
<feature type="compositionally biased region" description="Basic residues" evidence="3">
    <location>
        <begin position="382"/>
        <end position="398"/>
    </location>
</feature>
<keyword evidence="6" id="KW-1185">Reference proteome</keyword>
<feature type="region of interest" description="Disordered" evidence="3">
    <location>
        <begin position="680"/>
        <end position="699"/>
    </location>
</feature>
<feature type="compositionally biased region" description="Low complexity" evidence="3">
    <location>
        <begin position="12"/>
        <end position="21"/>
    </location>
</feature>
<dbReference type="Proteomes" id="UP000823399">
    <property type="component" value="Unassembled WGS sequence"/>
</dbReference>
<dbReference type="OrthoDB" id="2686723at2759"/>
<protein>
    <recommendedName>
        <fullName evidence="4">CCHC-type domain-containing protein</fullName>
    </recommendedName>
</protein>
<dbReference type="RefSeq" id="XP_041289126.1">
    <property type="nucleotide sequence ID" value="XM_041441968.1"/>
</dbReference>
<dbReference type="InterPro" id="IPR005162">
    <property type="entry name" value="Retrotrans_gag_dom"/>
</dbReference>
<sequence>MTYNTRSRTRARASSVSTPASEKNAPVRDDYGNFIVNIMTLAQKAAQGSSSAAGTQAPVESPLTSVEGSPGTEMESPSALRPTRSYSDVVRASSPGSDQTVAQESTLWPKPMFSPVGGNNNNELAESGDKHVRNDMAKEPELTSSDEDDDDRPWIQVSRRGRDRAKTPEGLSRESLRTSTRHETNISSLNTPAMRETDLDIEEQQAALESFKTAKEIASQTESSSEKESHPPNKGPEPTMWYRDVFEQAAREQRAVDQAVRVTENRLRKEYDLKLKKVLAEIQPSNHKVPSQKTRERADNPVEKLVQKVVNPETSRKERKRTPDVMEPVRQVAPKSYIGQALGRLGRERGDEDSSDLSSSSSDLSSSGSSSSSSSSEENDRRRCKKPLKKQSRSKKTTLKPIAPTAYDGAVDSLAFHRFITEGMAYVKDGRVKSKKRVFVLSHYLKGKAHEFYIREVSGDPYRWRLREFFTEMFNYCFPINFRTKQHEKLKRCFQNDKSVRDYVYELNELWNMIGDVDDRDRVSRLWTGLSAEIQWELWKKELNPEVSTFKEVQAVAKIIEIAHLVPMGREKCPTQKDKPATVEVSSVTTMGRTPRTKGTGFLPRRSRDRRPNPHNKSKGQRPYQGGSMPKGTGRIQPGGSISLEERERRKTEGRCFICGELGHVSRQCPRNTHIKSEFPGKPPGIPSFGIHIGPSDEE</sequence>
<dbReference type="GO" id="GO:0008270">
    <property type="term" value="F:zinc ion binding"/>
    <property type="evidence" value="ECO:0007669"/>
    <property type="project" value="UniProtKB-KW"/>
</dbReference>
<feature type="region of interest" description="Disordered" evidence="3">
    <location>
        <begin position="571"/>
        <end position="649"/>
    </location>
</feature>
<feature type="compositionally biased region" description="Basic and acidic residues" evidence="3">
    <location>
        <begin position="127"/>
        <end position="141"/>
    </location>
</feature>
<evidence type="ECO:0000313" key="5">
    <source>
        <dbReference type="EMBL" id="KAG2099239.1"/>
    </source>
</evidence>
<feature type="compositionally biased region" description="Low complexity" evidence="3">
    <location>
        <begin position="44"/>
        <end position="57"/>
    </location>
</feature>